<comment type="similarity">
    <text evidence="1 7">Belongs to the Lgt family.</text>
</comment>
<feature type="transmembrane region" description="Helical" evidence="7">
    <location>
        <begin position="120"/>
        <end position="140"/>
    </location>
</feature>
<dbReference type="RefSeq" id="WP_193907111.1">
    <property type="nucleotide sequence ID" value="NZ_PRDL01000001.1"/>
</dbReference>
<evidence type="ECO:0000256" key="6">
    <source>
        <dbReference type="ARBA" id="ARBA00023136"/>
    </source>
</evidence>
<dbReference type="AlphaFoldDB" id="A0A928V3F2"/>
<organism evidence="8 9">
    <name type="scientific">Cellvibrio polysaccharolyticus</name>
    <dbReference type="NCBI Taxonomy" id="2082724"/>
    <lineage>
        <taxon>Bacteria</taxon>
        <taxon>Pseudomonadati</taxon>
        <taxon>Pseudomonadota</taxon>
        <taxon>Gammaproteobacteria</taxon>
        <taxon>Cellvibrionales</taxon>
        <taxon>Cellvibrionaceae</taxon>
        <taxon>Cellvibrio</taxon>
    </lineage>
</organism>
<feature type="transmembrane region" description="Helical" evidence="7">
    <location>
        <begin position="20"/>
        <end position="36"/>
    </location>
</feature>
<keyword evidence="4 7" id="KW-0812">Transmembrane</keyword>
<feature type="transmembrane region" description="Helical" evidence="7">
    <location>
        <begin position="175"/>
        <end position="194"/>
    </location>
</feature>
<dbReference type="NCBIfam" id="TIGR00544">
    <property type="entry name" value="lgt"/>
    <property type="match status" value="1"/>
</dbReference>
<dbReference type="GO" id="GO:0005886">
    <property type="term" value="C:plasma membrane"/>
    <property type="evidence" value="ECO:0007669"/>
    <property type="project" value="UniProtKB-SubCell"/>
</dbReference>
<gene>
    <name evidence="7" type="primary">lgt</name>
    <name evidence="8" type="ORF">C4F51_03315</name>
</gene>
<protein>
    <recommendedName>
        <fullName evidence="7">Phosphatidylglycerol--prolipoprotein diacylglyceryl transferase</fullName>
        <ecNumber evidence="7">2.5.1.145</ecNumber>
    </recommendedName>
</protein>
<name>A0A928V3F2_9GAMM</name>
<dbReference type="GO" id="GO:0042158">
    <property type="term" value="P:lipoprotein biosynthetic process"/>
    <property type="evidence" value="ECO:0007669"/>
    <property type="project" value="UniProtKB-UniRule"/>
</dbReference>
<keyword evidence="3 7" id="KW-0808">Transferase</keyword>
<evidence type="ECO:0000256" key="1">
    <source>
        <dbReference type="ARBA" id="ARBA00007150"/>
    </source>
</evidence>
<keyword evidence="6 7" id="KW-0472">Membrane</keyword>
<dbReference type="PANTHER" id="PTHR30589:SF0">
    <property type="entry name" value="PHOSPHATIDYLGLYCEROL--PROLIPOPROTEIN DIACYLGLYCERYL TRANSFERASE"/>
    <property type="match status" value="1"/>
</dbReference>
<evidence type="ECO:0000256" key="5">
    <source>
        <dbReference type="ARBA" id="ARBA00022989"/>
    </source>
</evidence>
<comment type="function">
    <text evidence="7">Catalyzes the transfer of the diacylglyceryl group from phosphatidylglycerol to the sulfhydryl group of the N-terminal cysteine of a prolipoprotein, the first step in the formation of mature lipoproteins.</text>
</comment>
<evidence type="ECO:0000256" key="4">
    <source>
        <dbReference type="ARBA" id="ARBA00022692"/>
    </source>
</evidence>
<dbReference type="EC" id="2.5.1.145" evidence="7"/>
<proteinExistence type="inferred from homology"/>
<keyword evidence="2 7" id="KW-1003">Cell membrane</keyword>
<dbReference type="InterPro" id="IPR001640">
    <property type="entry name" value="Lgt"/>
</dbReference>
<feature type="transmembrane region" description="Helical" evidence="7">
    <location>
        <begin position="56"/>
        <end position="76"/>
    </location>
</feature>
<evidence type="ECO:0000313" key="9">
    <source>
        <dbReference type="Proteomes" id="UP000652567"/>
    </source>
</evidence>
<evidence type="ECO:0000256" key="3">
    <source>
        <dbReference type="ARBA" id="ARBA00022679"/>
    </source>
</evidence>
<keyword evidence="5 7" id="KW-1133">Transmembrane helix</keyword>
<comment type="caution">
    <text evidence="8">The sequence shown here is derived from an EMBL/GenBank/DDBJ whole genome shotgun (WGS) entry which is preliminary data.</text>
</comment>
<dbReference type="HAMAP" id="MF_01147">
    <property type="entry name" value="Lgt"/>
    <property type="match status" value="1"/>
</dbReference>
<comment type="pathway">
    <text evidence="7">Protein modification; lipoprotein biosynthesis (diacylglyceryl transfer).</text>
</comment>
<dbReference type="GO" id="GO:0008961">
    <property type="term" value="F:phosphatidylglycerol-prolipoprotein diacylglyceryl transferase activity"/>
    <property type="evidence" value="ECO:0007669"/>
    <property type="project" value="UniProtKB-UniRule"/>
</dbReference>
<dbReference type="Proteomes" id="UP000652567">
    <property type="component" value="Unassembled WGS sequence"/>
</dbReference>
<reference evidence="8" key="1">
    <citation type="submission" date="2018-07" db="EMBL/GenBank/DDBJ databases">
        <title>Genome assembly of strain Ka43.</title>
        <authorList>
            <person name="Kukolya J."/>
            <person name="Nagy I."/>
            <person name="Horvath B."/>
            <person name="Toth A."/>
        </authorList>
    </citation>
    <scope>NUCLEOTIDE SEQUENCE</scope>
    <source>
        <strain evidence="8">KB43</strain>
    </source>
</reference>
<feature type="binding site" evidence="7">
    <location>
        <position position="139"/>
    </location>
    <ligand>
        <name>a 1,2-diacyl-sn-glycero-3-phospho-(1'-sn-glycerol)</name>
        <dbReference type="ChEBI" id="CHEBI:64716"/>
    </ligand>
</feature>
<dbReference type="Pfam" id="PF01790">
    <property type="entry name" value="LGT"/>
    <property type="match status" value="1"/>
</dbReference>
<feature type="transmembrane region" description="Helical" evidence="7">
    <location>
        <begin position="240"/>
        <end position="258"/>
    </location>
</feature>
<dbReference type="PANTHER" id="PTHR30589">
    <property type="entry name" value="PROLIPOPROTEIN DIACYLGLYCERYL TRANSFERASE"/>
    <property type="match status" value="1"/>
</dbReference>
<comment type="subcellular location">
    <subcellularLocation>
        <location evidence="7">Cell membrane</location>
        <topology evidence="7">Multi-pass membrane protein</topology>
    </subcellularLocation>
</comment>
<dbReference type="PROSITE" id="PS01311">
    <property type="entry name" value="LGT"/>
    <property type="match status" value="1"/>
</dbReference>
<evidence type="ECO:0000256" key="2">
    <source>
        <dbReference type="ARBA" id="ARBA00022475"/>
    </source>
</evidence>
<comment type="catalytic activity">
    <reaction evidence="7">
        <text>L-cysteinyl-[prolipoprotein] + a 1,2-diacyl-sn-glycero-3-phospho-(1'-sn-glycerol) = an S-1,2-diacyl-sn-glyceryl-L-cysteinyl-[prolipoprotein] + sn-glycerol 1-phosphate + H(+)</text>
        <dbReference type="Rhea" id="RHEA:56712"/>
        <dbReference type="Rhea" id="RHEA-COMP:14679"/>
        <dbReference type="Rhea" id="RHEA-COMP:14680"/>
        <dbReference type="ChEBI" id="CHEBI:15378"/>
        <dbReference type="ChEBI" id="CHEBI:29950"/>
        <dbReference type="ChEBI" id="CHEBI:57685"/>
        <dbReference type="ChEBI" id="CHEBI:64716"/>
        <dbReference type="ChEBI" id="CHEBI:140658"/>
        <dbReference type="EC" id="2.5.1.145"/>
    </reaction>
</comment>
<feature type="transmembrane region" description="Helical" evidence="7">
    <location>
        <begin position="96"/>
        <end position="113"/>
    </location>
</feature>
<dbReference type="EMBL" id="PRDL01000001">
    <property type="protein sequence ID" value="MBE8716211.1"/>
    <property type="molecule type" value="Genomic_DNA"/>
</dbReference>
<sequence>MMTYPNIDPVAFSLGSFQVHWYGIMYLFAFASAWLLGMYRAGQPGALINRVQVENLITWAAFGVILGGRVGYVFFYHLDYWLEDPLWLFRIWEGGMSFHGGLLGVTVAMFLYARRLGVSYLGLMDFVAPLVPLGLGFGRLGNFIGQELWGRATDSRWGMVFPRDPEALSRYPSQLYQAALEGLLLFIIVFWFSAKPRPRGAVCGLFLVFYACFRFLVEFVREPDGHIGFDLLGWVTRGQLLSLPLLALGIALLAYAYGVGKKKAASRPAA</sequence>
<evidence type="ECO:0000313" key="8">
    <source>
        <dbReference type="EMBL" id="MBE8716211.1"/>
    </source>
</evidence>
<feature type="transmembrane region" description="Helical" evidence="7">
    <location>
        <begin position="201"/>
        <end position="220"/>
    </location>
</feature>
<keyword evidence="9" id="KW-1185">Reference proteome</keyword>
<accession>A0A928V3F2</accession>
<evidence type="ECO:0000256" key="7">
    <source>
        <dbReference type="HAMAP-Rule" id="MF_01147"/>
    </source>
</evidence>